<dbReference type="Proteomes" id="UP000078543">
    <property type="component" value="Unassembled WGS sequence"/>
</dbReference>
<dbReference type="AlphaFoldDB" id="A0A178MSC1"/>
<dbReference type="SUPFAM" id="SSF56436">
    <property type="entry name" value="C-type lectin-like"/>
    <property type="match status" value="1"/>
</dbReference>
<evidence type="ECO:0000256" key="1">
    <source>
        <dbReference type="SAM" id="SignalP"/>
    </source>
</evidence>
<dbReference type="EMBL" id="LWQU01000133">
    <property type="protein sequence ID" value="OAN51162.1"/>
    <property type="molecule type" value="Genomic_DNA"/>
</dbReference>
<feature type="signal peptide" evidence="1">
    <location>
        <begin position="1"/>
        <end position="26"/>
    </location>
</feature>
<protein>
    <recommendedName>
        <fullName evidence="2">Sulfatase-modifying factor enzyme-like domain-containing protein</fullName>
    </recommendedName>
</protein>
<dbReference type="InterPro" id="IPR005532">
    <property type="entry name" value="SUMF_dom"/>
</dbReference>
<dbReference type="PANTHER" id="PTHR23150">
    <property type="entry name" value="SULFATASE MODIFYING FACTOR 1, 2"/>
    <property type="match status" value="1"/>
</dbReference>
<evidence type="ECO:0000313" key="3">
    <source>
        <dbReference type="EMBL" id="OAN51162.1"/>
    </source>
</evidence>
<feature type="domain" description="Sulfatase-modifying factor enzyme-like" evidence="2">
    <location>
        <begin position="38"/>
        <end position="215"/>
    </location>
</feature>
<name>A0A178MSC1_9PROT</name>
<evidence type="ECO:0000313" key="4">
    <source>
        <dbReference type="Proteomes" id="UP000078543"/>
    </source>
</evidence>
<proteinExistence type="predicted"/>
<dbReference type="PANTHER" id="PTHR23150:SF19">
    <property type="entry name" value="FORMYLGLYCINE-GENERATING ENZYME"/>
    <property type="match status" value="1"/>
</dbReference>
<dbReference type="GO" id="GO:0120147">
    <property type="term" value="F:formylglycine-generating oxidase activity"/>
    <property type="evidence" value="ECO:0007669"/>
    <property type="project" value="TreeGrafter"/>
</dbReference>
<keyword evidence="1" id="KW-0732">Signal</keyword>
<keyword evidence="4" id="KW-1185">Reference proteome</keyword>
<gene>
    <name evidence="3" type="ORF">A6A05_11325</name>
</gene>
<feature type="chain" id="PRO_5008092199" description="Sulfatase-modifying factor enzyme-like domain-containing protein" evidence="1">
    <location>
        <begin position="27"/>
        <end position="216"/>
    </location>
</feature>
<dbReference type="InterPro" id="IPR042095">
    <property type="entry name" value="SUMF_sf"/>
</dbReference>
<sequence length="216" mass="23801">MVVLAVPAVILLAVPAVILLAVPAAAAPYPDMVDLPGRPLAMARTETTVGQWRACVEDGGCSAKPSLRWSEPDHPMTDVTLADAEAFATWLSRATGRHHRLPTIEEWEIAARAGTKTAFAWGETMQPGRAVCYGCDPRFDHRPAPVATMAANPWGLFDMHGNVWEWTQTCADPECRTRWVAGGSWYFVPHQSRSDGRSAQDARLWSYDIGFRVVRD</sequence>
<dbReference type="Gene3D" id="3.90.1580.10">
    <property type="entry name" value="paralog of FGE (formylglycine-generating enzyme)"/>
    <property type="match status" value="1"/>
</dbReference>
<organism evidence="3 4">
    <name type="scientific">Magnetospirillum moscoviense</name>
    <dbReference type="NCBI Taxonomy" id="1437059"/>
    <lineage>
        <taxon>Bacteria</taxon>
        <taxon>Pseudomonadati</taxon>
        <taxon>Pseudomonadota</taxon>
        <taxon>Alphaproteobacteria</taxon>
        <taxon>Rhodospirillales</taxon>
        <taxon>Rhodospirillaceae</taxon>
        <taxon>Magnetospirillum</taxon>
    </lineage>
</organism>
<comment type="caution">
    <text evidence="3">The sequence shown here is derived from an EMBL/GenBank/DDBJ whole genome shotgun (WGS) entry which is preliminary data.</text>
</comment>
<dbReference type="InterPro" id="IPR016187">
    <property type="entry name" value="CTDL_fold"/>
</dbReference>
<evidence type="ECO:0000259" key="2">
    <source>
        <dbReference type="Pfam" id="PF03781"/>
    </source>
</evidence>
<dbReference type="Pfam" id="PF03781">
    <property type="entry name" value="FGE-sulfatase"/>
    <property type="match status" value="1"/>
</dbReference>
<dbReference type="STRING" id="1437059.A6A05_11325"/>
<reference evidence="3 4" key="1">
    <citation type="submission" date="2016-04" db="EMBL/GenBank/DDBJ databases">
        <title>Draft genome sequence of freshwater magnetotactic bacteria Magnetospirillum marisnigri SP-1 and Magnetospirillum moscoviense BB-1.</title>
        <authorList>
            <person name="Koziaeva V."/>
            <person name="Dziuba M.V."/>
            <person name="Ivanov T.M."/>
            <person name="Kuznetsov B."/>
            <person name="Grouzdev D.S."/>
        </authorList>
    </citation>
    <scope>NUCLEOTIDE SEQUENCE [LARGE SCALE GENOMIC DNA]</scope>
    <source>
        <strain evidence="3 4">BB-1</strain>
    </source>
</reference>
<dbReference type="InterPro" id="IPR051043">
    <property type="entry name" value="Sulfatase_Mod_Factor_Kinase"/>
</dbReference>
<accession>A0A178MSC1</accession>